<reference evidence="2" key="1">
    <citation type="journal article" date="2020" name="Fungal Divers.">
        <title>Resolving the Mortierellaceae phylogeny through synthesis of multi-gene phylogenetics and phylogenomics.</title>
        <authorList>
            <person name="Vandepol N."/>
            <person name="Liber J."/>
            <person name="Desiro A."/>
            <person name="Na H."/>
            <person name="Kennedy M."/>
            <person name="Barry K."/>
            <person name="Grigoriev I.V."/>
            <person name="Miller A.N."/>
            <person name="O'Donnell K."/>
            <person name="Stajich J.E."/>
            <person name="Bonito G."/>
        </authorList>
    </citation>
    <scope>NUCLEOTIDE SEQUENCE</scope>
    <source>
        <strain evidence="2">CK1249</strain>
    </source>
</reference>
<sequence>MRIPAACISLALFVQYALAVPSLRCGTVTDALDGGHAATMLNIAPGKTSSMGQTGYQVVWLNFSASSQPTDQEVKNFIEACDAIDKTIGEYDFVQYDQAVAASCPGGVRYRCSHPHCTTAFGNGEDICIGSYQGSNGATKHTFLCFNSGSHTCKRA</sequence>
<comment type="caution">
    <text evidence="2">The sequence shown here is derived from an EMBL/GenBank/DDBJ whole genome shotgun (WGS) entry which is preliminary data.</text>
</comment>
<feature type="chain" id="PRO_5040301933" evidence="1">
    <location>
        <begin position="20"/>
        <end position="156"/>
    </location>
</feature>
<organism evidence="2 3">
    <name type="scientific">Mortierella alpina</name>
    <name type="common">Oleaginous fungus</name>
    <name type="synonym">Mortierella renispora</name>
    <dbReference type="NCBI Taxonomy" id="64518"/>
    <lineage>
        <taxon>Eukaryota</taxon>
        <taxon>Fungi</taxon>
        <taxon>Fungi incertae sedis</taxon>
        <taxon>Mucoromycota</taxon>
        <taxon>Mortierellomycotina</taxon>
        <taxon>Mortierellomycetes</taxon>
        <taxon>Mortierellales</taxon>
        <taxon>Mortierellaceae</taxon>
        <taxon>Mortierella</taxon>
    </lineage>
</organism>
<dbReference type="EMBL" id="JAAAHY010002124">
    <property type="protein sequence ID" value="KAF9945304.1"/>
    <property type="molecule type" value="Genomic_DNA"/>
</dbReference>
<name>A0A9P6LUV4_MORAP</name>
<evidence type="ECO:0000313" key="3">
    <source>
        <dbReference type="Proteomes" id="UP000738359"/>
    </source>
</evidence>
<evidence type="ECO:0000256" key="1">
    <source>
        <dbReference type="SAM" id="SignalP"/>
    </source>
</evidence>
<gene>
    <name evidence="2" type="ORF">BGZ70_003903</name>
</gene>
<dbReference type="AlphaFoldDB" id="A0A9P6LUV4"/>
<keyword evidence="3" id="KW-1185">Reference proteome</keyword>
<accession>A0A9P6LUV4</accession>
<protein>
    <submittedName>
        <fullName evidence="2">Uncharacterized protein</fullName>
    </submittedName>
</protein>
<feature type="signal peptide" evidence="1">
    <location>
        <begin position="1"/>
        <end position="19"/>
    </location>
</feature>
<proteinExistence type="predicted"/>
<dbReference type="Proteomes" id="UP000738359">
    <property type="component" value="Unassembled WGS sequence"/>
</dbReference>
<dbReference type="OrthoDB" id="10367676at2759"/>
<evidence type="ECO:0000313" key="2">
    <source>
        <dbReference type="EMBL" id="KAF9945304.1"/>
    </source>
</evidence>
<keyword evidence="1" id="KW-0732">Signal</keyword>